<keyword evidence="2" id="KW-0472">Membrane</keyword>
<gene>
    <name evidence="3" type="ORF">FisN_7Lh367</name>
</gene>
<feature type="compositionally biased region" description="Basic and acidic residues" evidence="1">
    <location>
        <begin position="184"/>
        <end position="200"/>
    </location>
</feature>
<evidence type="ECO:0000256" key="1">
    <source>
        <dbReference type="SAM" id="MobiDB-lite"/>
    </source>
</evidence>
<reference evidence="3 4" key="1">
    <citation type="journal article" date="2015" name="Plant Cell">
        <title>Oil accumulation by the oleaginous diatom Fistulifera solaris as revealed by the genome and transcriptome.</title>
        <authorList>
            <person name="Tanaka T."/>
            <person name="Maeda Y."/>
            <person name="Veluchamy A."/>
            <person name="Tanaka M."/>
            <person name="Abida H."/>
            <person name="Marechal E."/>
            <person name="Bowler C."/>
            <person name="Muto M."/>
            <person name="Sunaga Y."/>
            <person name="Tanaka M."/>
            <person name="Yoshino T."/>
            <person name="Taniguchi T."/>
            <person name="Fukuda Y."/>
            <person name="Nemoto M."/>
            <person name="Matsumoto M."/>
            <person name="Wong P.S."/>
            <person name="Aburatani S."/>
            <person name="Fujibuchi W."/>
        </authorList>
    </citation>
    <scope>NUCLEOTIDE SEQUENCE [LARGE SCALE GENOMIC DNA]</scope>
    <source>
        <strain evidence="3 4">JPCC DA0580</strain>
    </source>
</reference>
<feature type="transmembrane region" description="Helical" evidence="2">
    <location>
        <begin position="79"/>
        <end position="98"/>
    </location>
</feature>
<protein>
    <submittedName>
        <fullName evidence="3">Uncharacterized protein</fullName>
    </submittedName>
</protein>
<evidence type="ECO:0000313" key="4">
    <source>
        <dbReference type="Proteomes" id="UP000198406"/>
    </source>
</evidence>
<dbReference type="Proteomes" id="UP000198406">
    <property type="component" value="Unassembled WGS sequence"/>
</dbReference>
<comment type="caution">
    <text evidence="3">The sequence shown here is derived from an EMBL/GenBank/DDBJ whole genome shotgun (WGS) entry which is preliminary data.</text>
</comment>
<dbReference type="InParanoid" id="A0A1Z5JBD4"/>
<keyword evidence="4" id="KW-1185">Reference proteome</keyword>
<evidence type="ECO:0000313" key="3">
    <source>
        <dbReference type="EMBL" id="GAX11269.1"/>
    </source>
</evidence>
<accession>A0A1Z5JBD4</accession>
<keyword evidence="2" id="KW-0812">Transmembrane</keyword>
<name>A0A1Z5JBD4_FISSO</name>
<dbReference type="EMBL" id="BDSP01000039">
    <property type="protein sequence ID" value="GAX11269.1"/>
    <property type="molecule type" value="Genomic_DNA"/>
</dbReference>
<organism evidence="3 4">
    <name type="scientific">Fistulifera solaris</name>
    <name type="common">Oleaginous diatom</name>
    <dbReference type="NCBI Taxonomy" id="1519565"/>
    <lineage>
        <taxon>Eukaryota</taxon>
        <taxon>Sar</taxon>
        <taxon>Stramenopiles</taxon>
        <taxon>Ochrophyta</taxon>
        <taxon>Bacillariophyta</taxon>
        <taxon>Bacillariophyceae</taxon>
        <taxon>Bacillariophycidae</taxon>
        <taxon>Naviculales</taxon>
        <taxon>Naviculaceae</taxon>
        <taxon>Fistulifera</taxon>
    </lineage>
</organism>
<dbReference type="OrthoDB" id="46221at2759"/>
<sequence length="200" mass="22849">MLSRITSIGRNRITGIRRLTSRPTKLPENATPEQVQAYLRQANATMEQYHYTRELARQGKLPNKNAHYGPATADSTGTMQLGIVAFFLVAFACTPLIGKKMAQDPEFRSRFSWYDYTVRKPEAPWTRQELHEQMVAVEKELRERAIQGDFDPEKLDVLQRQFRKLDGSGESSSSSSSNYPSAWDRIHPGLEKGEKLNEDD</sequence>
<dbReference type="AlphaFoldDB" id="A0A1Z5JBD4"/>
<keyword evidence="2" id="KW-1133">Transmembrane helix</keyword>
<proteinExistence type="predicted"/>
<feature type="region of interest" description="Disordered" evidence="1">
    <location>
        <begin position="165"/>
        <end position="200"/>
    </location>
</feature>
<evidence type="ECO:0000256" key="2">
    <source>
        <dbReference type="SAM" id="Phobius"/>
    </source>
</evidence>